<keyword evidence="5" id="KW-0547">Nucleotide-binding</keyword>
<dbReference type="Pfam" id="PF00005">
    <property type="entry name" value="ABC_tran"/>
    <property type="match status" value="1"/>
</dbReference>
<dbReference type="PROSITE" id="PS50893">
    <property type="entry name" value="ABC_TRANSPORTER_2"/>
    <property type="match status" value="1"/>
</dbReference>
<keyword evidence="6" id="KW-0067">ATP-binding</keyword>
<keyword evidence="7" id="KW-1278">Translocase</keyword>
<evidence type="ECO:0000256" key="2">
    <source>
        <dbReference type="ARBA" id="ARBA00005417"/>
    </source>
</evidence>
<dbReference type="InParanoid" id="A0A0J6WYG1"/>
<comment type="similarity">
    <text evidence="2">Belongs to the ABC transporter superfamily.</text>
</comment>
<evidence type="ECO:0000256" key="5">
    <source>
        <dbReference type="ARBA" id="ARBA00022741"/>
    </source>
</evidence>
<dbReference type="InterPro" id="IPR050095">
    <property type="entry name" value="ECF_ABC_transporter_ATP-bd"/>
</dbReference>
<sequence length="221" mass="24779">MIQLSHISYGYESVLTLCDISLTIHQGECIIFTGPNGCGKSTLFKLLNGLVFPSKGQYVFDGQAITQASLQDMPFAKRFHKRIGYVFQNPDVQLFNPTVYDEIAFGPRQMGFTDKQVQSRVRDLLEYVNLTSLADRPPYHLSGGEQKKVAIAAVLALNPDVIMMDEPFNGLDRMSRQWAVSFLKDFSASGKTILIATHEQDVLSHHTGRRIVLTEEHTISL</sequence>
<dbReference type="InterPro" id="IPR027417">
    <property type="entry name" value="P-loop_NTPase"/>
</dbReference>
<dbReference type="PANTHER" id="PTHR43553">
    <property type="entry name" value="HEAVY METAL TRANSPORTER"/>
    <property type="match status" value="1"/>
</dbReference>
<dbReference type="PATRIC" id="fig|1122219.3.peg.1157"/>
<dbReference type="Proteomes" id="UP000036503">
    <property type="component" value="Unassembled WGS sequence"/>
</dbReference>
<dbReference type="InterPro" id="IPR017871">
    <property type="entry name" value="ABC_transporter-like_CS"/>
</dbReference>
<organism evidence="10 11">
    <name type="scientific">Megasphaera cerevisiae DSM 20462</name>
    <dbReference type="NCBI Taxonomy" id="1122219"/>
    <lineage>
        <taxon>Bacteria</taxon>
        <taxon>Bacillati</taxon>
        <taxon>Bacillota</taxon>
        <taxon>Negativicutes</taxon>
        <taxon>Veillonellales</taxon>
        <taxon>Veillonellaceae</taxon>
        <taxon>Megasphaera</taxon>
    </lineage>
</organism>
<dbReference type="SUPFAM" id="SSF52540">
    <property type="entry name" value="P-loop containing nucleoside triphosphate hydrolases"/>
    <property type="match status" value="1"/>
</dbReference>
<keyword evidence="8" id="KW-0472">Membrane</keyword>
<dbReference type="InterPro" id="IPR003439">
    <property type="entry name" value="ABC_transporter-like_ATP-bd"/>
</dbReference>
<comment type="caution">
    <text evidence="10">The sequence shown here is derived from an EMBL/GenBank/DDBJ whole genome shotgun (WGS) entry which is preliminary data.</text>
</comment>
<dbReference type="GO" id="GO:0042626">
    <property type="term" value="F:ATPase-coupled transmembrane transporter activity"/>
    <property type="evidence" value="ECO:0007669"/>
    <property type="project" value="TreeGrafter"/>
</dbReference>
<dbReference type="CDD" id="cd03225">
    <property type="entry name" value="ABC_cobalt_CbiO_domain1"/>
    <property type="match status" value="1"/>
</dbReference>
<accession>A0A0J6WYG1</accession>
<comment type="subcellular location">
    <subcellularLocation>
        <location evidence="1">Cell membrane</location>
        <topology evidence="1">Peripheral membrane protein</topology>
    </subcellularLocation>
</comment>
<dbReference type="EMBL" id="LEKT01000003">
    <property type="protein sequence ID" value="KMO87684.1"/>
    <property type="molecule type" value="Genomic_DNA"/>
</dbReference>
<dbReference type="GO" id="GO:0016887">
    <property type="term" value="F:ATP hydrolysis activity"/>
    <property type="evidence" value="ECO:0007669"/>
    <property type="project" value="InterPro"/>
</dbReference>
<dbReference type="PROSITE" id="PS00211">
    <property type="entry name" value="ABC_TRANSPORTER_1"/>
    <property type="match status" value="1"/>
</dbReference>
<dbReference type="STRING" id="39029.BSR42_00925"/>
<evidence type="ECO:0000256" key="1">
    <source>
        <dbReference type="ARBA" id="ARBA00004202"/>
    </source>
</evidence>
<evidence type="ECO:0000256" key="8">
    <source>
        <dbReference type="ARBA" id="ARBA00023136"/>
    </source>
</evidence>
<evidence type="ECO:0000256" key="4">
    <source>
        <dbReference type="ARBA" id="ARBA00022475"/>
    </source>
</evidence>
<dbReference type="PANTHER" id="PTHR43553:SF27">
    <property type="entry name" value="ENERGY-COUPLING FACTOR TRANSPORTER ATP-BINDING PROTEIN ECFA2"/>
    <property type="match status" value="1"/>
</dbReference>
<reference evidence="10 11" key="1">
    <citation type="submission" date="2015-06" db="EMBL/GenBank/DDBJ databases">
        <title>Draft genome sequence of beer spoilage bacterium Megasphaera cerevisiae type strain 20462.</title>
        <authorList>
            <person name="Kutumbaka K."/>
            <person name="Pasmowitz J."/>
            <person name="Mategko J."/>
            <person name="Reyes D."/>
            <person name="Friedrich A."/>
            <person name="Han S."/>
            <person name="Martens-Habbena W."/>
            <person name="Neal-McKinney J."/>
            <person name="Janagama H.K."/>
            <person name="Nadala C."/>
            <person name="Samadpour M."/>
        </authorList>
    </citation>
    <scope>NUCLEOTIDE SEQUENCE [LARGE SCALE GENOMIC DNA]</scope>
    <source>
        <strain evidence="10 11">DSM 20462</strain>
    </source>
</reference>
<dbReference type="InterPro" id="IPR015856">
    <property type="entry name" value="ABC_transpr_CbiO/EcfA_su"/>
</dbReference>
<dbReference type="GO" id="GO:0043190">
    <property type="term" value="C:ATP-binding cassette (ABC) transporter complex"/>
    <property type="evidence" value="ECO:0007669"/>
    <property type="project" value="TreeGrafter"/>
</dbReference>
<evidence type="ECO:0000313" key="10">
    <source>
        <dbReference type="EMBL" id="KMO87684.1"/>
    </source>
</evidence>
<keyword evidence="4" id="KW-1003">Cell membrane</keyword>
<dbReference type="GO" id="GO:0005524">
    <property type="term" value="F:ATP binding"/>
    <property type="evidence" value="ECO:0007669"/>
    <property type="project" value="UniProtKB-KW"/>
</dbReference>
<name>A0A0J6WYG1_9FIRM</name>
<dbReference type="InterPro" id="IPR003593">
    <property type="entry name" value="AAA+_ATPase"/>
</dbReference>
<feature type="domain" description="ABC transporter" evidence="9">
    <location>
        <begin position="2"/>
        <end position="221"/>
    </location>
</feature>
<dbReference type="Gene3D" id="3.40.50.300">
    <property type="entry name" value="P-loop containing nucleotide triphosphate hydrolases"/>
    <property type="match status" value="1"/>
</dbReference>
<evidence type="ECO:0000256" key="3">
    <source>
        <dbReference type="ARBA" id="ARBA00022448"/>
    </source>
</evidence>
<proteinExistence type="inferred from homology"/>
<keyword evidence="3" id="KW-0813">Transport</keyword>
<dbReference type="AlphaFoldDB" id="A0A0J6WYG1"/>
<evidence type="ECO:0000256" key="6">
    <source>
        <dbReference type="ARBA" id="ARBA00022840"/>
    </source>
</evidence>
<keyword evidence="11" id="KW-1185">Reference proteome</keyword>
<evidence type="ECO:0000256" key="7">
    <source>
        <dbReference type="ARBA" id="ARBA00022967"/>
    </source>
</evidence>
<protein>
    <submittedName>
        <fullName evidence="10">Cobalt ABC transporter</fullName>
    </submittedName>
</protein>
<gene>
    <name evidence="10" type="ORF">AB840_01765</name>
</gene>
<dbReference type="SMART" id="SM00382">
    <property type="entry name" value="AAA"/>
    <property type="match status" value="1"/>
</dbReference>
<evidence type="ECO:0000259" key="9">
    <source>
        <dbReference type="PROSITE" id="PS50893"/>
    </source>
</evidence>
<evidence type="ECO:0000313" key="11">
    <source>
        <dbReference type="Proteomes" id="UP000036503"/>
    </source>
</evidence>